<proteinExistence type="inferred from homology"/>
<keyword evidence="4 8" id="KW-0808">Transferase</keyword>
<dbReference type="PANTHER" id="PTHR36449:SF1">
    <property type="entry name" value="ACETYLTRANSFERASE"/>
    <property type="match status" value="1"/>
</dbReference>
<name>A0ABV9D494_9GAMM</name>
<keyword evidence="3" id="KW-1277">Toxin-antitoxin system</keyword>
<evidence type="ECO:0000256" key="4">
    <source>
        <dbReference type="ARBA" id="ARBA00022679"/>
    </source>
</evidence>
<sequence>MCDEADEPKETLGQDVIEAARVDPPVVIAQLHEVDKFDCGRYSLNDFLKDRGVKNTQRKATTTYVVCYEGTSQVAGYFSLATGAVLRDLSPKNMRRNMPTELPVIKLGRLAVDQPCQGAGLGGDLLGDAIERSLIAAGHVAARALIVDALDEDAAAFYKKHGFLESPDNPLMLFLSLKTRGG</sequence>
<evidence type="ECO:0000256" key="2">
    <source>
        <dbReference type="ARBA" id="ARBA00022491"/>
    </source>
</evidence>
<dbReference type="GO" id="GO:0016746">
    <property type="term" value="F:acyltransferase activity"/>
    <property type="evidence" value="ECO:0007669"/>
    <property type="project" value="UniProtKB-KW"/>
</dbReference>
<dbReference type="SUPFAM" id="SSF55729">
    <property type="entry name" value="Acyl-CoA N-acyltransferases (Nat)"/>
    <property type="match status" value="1"/>
</dbReference>
<comment type="similarity">
    <text evidence="1">Belongs to the acetyltransferase family. GNAT subfamily.</text>
</comment>
<dbReference type="RefSeq" id="WP_246969702.1">
    <property type="nucleotide sequence ID" value="NZ_JAKGAN010000002.1"/>
</dbReference>
<dbReference type="Pfam" id="PF13508">
    <property type="entry name" value="Acetyltransf_7"/>
    <property type="match status" value="1"/>
</dbReference>
<protein>
    <submittedName>
        <fullName evidence="8">GNAT family N-acetyltransferase</fullName>
        <ecNumber evidence="8">2.3.1.-</ecNumber>
    </submittedName>
</protein>
<gene>
    <name evidence="8" type="ORF">ACFO0U_13655</name>
</gene>
<keyword evidence="5 8" id="KW-0012">Acyltransferase</keyword>
<dbReference type="InterPro" id="IPR000182">
    <property type="entry name" value="GNAT_dom"/>
</dbReference>
<dbReference type="EC" id="2.3.1.-" evidence="8"/>
<dbReference type="InterPro" id="IPR016181">
    <property type="entry name" value="Acyl_CoA_acyltransferase"/>
</dbReference>
<keyword evidence="2" id="KW-0678">Repressor</keyword>
<evidence type="ECO:0000313" key="8">
    <source>
        <dbReference type="EMBL" id="MFC4539818.1"/>
    </source>
</evidence>
<dbReference type="PANTHER" id="PTHR36449">
    <property type="entry name" value="ACETYLTRANSFERASE-RELATED"/>
    <property type="match status" value="1"/>
</dbReference>
<accession>A0ABV9D494</accession>
<organism evidence="8 9">
    <name type="scientific">Chromohalobacter sarecensis</name>
    <dbReference type="NCBI Taxonomy" id="245294"/>
    <lineage>
        <taxon>Bacteria</taxon>
        <taxon>Pseudomonadati</taxon>
        <taxon>Pseudomonadota</taxon>
        <taxon>Gammaproteobacteria</taxon>
        <taxon>Oceanospirillales</taxon>
        <taxon>Halomonadaceae</taxon>
        <taxon>Chromohalobacter</taxon>
    </lineage>
</organism>
<comment type="catalytic activity">
    <reaction evidence="6">
        <text>glycyl-tRNA(Gly) + acetyl-CoA = N-acetylglycyl-tRNA(Gly) + CoA + H(+)</text>
        <dbReference type="Rhea" id="RHEA:81867"/>
        <dbReference type="Rhea" id="RHEA-COMP:9683"/>
        <dbReference type="Rhea" id="RHEA-COMP:19766"/>
        <dbReference type="ChEBI" id="CHEBI:15378"/>
        <dbReference type="ChEBI" id="CHEBI:57287"/>
        <dbReference type="ChEBI" id="CHEBI:57288"/>
        <dbReference type="ChEBI" id="CHEBI:78522"/>
        <dbReference type="ChEBI" id="CHEBI:232036"/>
    </reaction>
</comment>
<dbReference type="Proteomes" id="UP001596030">
    <property type="component" value="Unassembled WGS sequence"/>
</dbReference>
<keyword evidence="9" id="KW-1185">Reference proteome</keyword>
<reference evidence="9" key="1">
    <citation type="journal article" date="2019" name="Int. J. Syst. Evol. Microbiol.">
        <title>The Global Catalogue of Microorganisms (GCM) 10K type strain sequencing project: providing services to taxonomists for standard genome sequencing and annotation.</title>
        <authorList>
            <consortium name="The Broad Institute Genomics Platform"/>
            <consortium name="The Broad Institute Genome Sequencing Center for Infectious Disease"/>
            <person name="Wu L."/>
            <person name="Ma J."/>
        </authorList>
    </citation>
    <scope>NUCLEOTIDE SEQUENCE [LARGE SCALE GENOMIC DNA]</scope>
    <source>
        <strain evidence="9">CGMCC 1.12121</strain>
    </source>
</reference>
<evidence type="ECO:0000313" key="9">
    <source>
        <dbReference type="Proteomes" id="UP001596030"/>
    </source>
</evidence>
<evidence type="ECO:0000256" key="5">
    <source>
        <dbReference type="ARBA" id="ARBA00023315"/>
    </source>
</evidence>
<dbReference type="Gene3D" id="3.40.630.30">
    <property type="match status" value="1"/>
</dbReference>
<comment type="caution">
    <text evidence="8">The sequence shown here is derived from an EMBL/GenBank/DDBJ whole genome shotgun (WGS) entry which is preliminary data.</text>
</comment>
<evidence type="ECO:0000259" key="7">
    <source>
        <dbReference type="Pfam" id="PF13508"/>
    </source>
</evidence>
<evidence type="ECO:0000256" key="1">
    <source>
        <dbReference type="ARBA" id="ARBA00009342"/>
    </source>
</evidence>
<evidence type="ECO:0000256" key="3">
    <source>
        <dbReference type="ARBA" id="ARBA00022649"/>
    </source>
</evidence>
<dbReference type="EMBL" id="JBHSEU010000021">
    <property type="protein sequence ID" value="MFC4539818.1"/>
    <property type="molecule type" value="Genomic_DNA"/>
</dbReference>
<feature type="domain" description="N-acetyltransferase" evidence="7">
    <location>
        <begin position="65"/>
        <end position="163"/>
    </location>
</feature>
<evidence type="ECO:0000256" key="6">
    <source>
        <dbReference type="ARBA" id="ARBA00049880"/>
    </source>
</evidence>